<organism evidence="2 3">
    <name type="scientific">Egibacter rhizosphaerae</name>
    <dbReference type="NCBI Taxonomy" id="1670831"/>
    <lineage>
        <taxon>Bacteria</taxon>
        <taxon>Bacillati</taxon>
        <taxon>Actinomycetota</taxon>
        <taxon>Nitriliruptoria</taxon>
        <taxon>Egibacterales</taxon>
        <taxon>Egibacteraceae</taxon>
        <taxon>Egibacter</taxon>
    </lineage>
</organism>
<feature type="compositionally biased region" description="Basic and acidic residues" evidence="1">
    <location>
        <begin position="360"/>
        <end position="371"/>
    </location>
</feature>
<proteinExistence type="predicted"/>
<gene>
    <name evidence="2" type="ORF">ER308_07130</name>
</gene>
<dbReference type="OrthoDB" id="3881415at2"/>
<dbReference type="KEGG" id="erz:ER308_07130"/>
<dbReference type="EMBL" id="CP036402">
    <property type="protein sequence ID" value="QBI19339.1"/>
    <property type="molecule type" value="Genomic_DNA"/>
</dbReference>
<evidence type="ECO:0000313" key="2">
    <source>
        <dbReference type="EMBL" id="QBI19339.1"/>
    </source>
</evidence>
<reference evidence="2 3" key="1">
    <citation type="submission" date="2019-01" db="EMBL/GenBank/DDBJ databases">
        <title>Egibacter rhizosphaerae EGI 80759T.</title>
        <authorList>
            <person name="Chen D.-D."/>
            <person name="Tian Y."/>
            <person name="Jiao J.-Y."/>
            <person name="Zhang X.-T."/>
            <person name="Zhang Y.-G."/>
            <person name="Zhang Y."/>
            <person name="Xiao M."/>
            <person name="Shu W.-S."/>
            <person name="Li W.-J."/>
        </authorList>
    </citation>
    <scope>NUCLEOTIDE SEQUENCE [LARGE SCALE GENOMIC DNA]</scope>
    <source>
        <strain evidence="2 3">EGI 80759</strain>
    </source>
</reference>
<evidence type="ECO:0000313" key="3">
    <source>
        <dbReference type="Proteomes" id="UP000291469"/>
    </source>
</evidence>
<dbReference type="Proteomes" id="UP000291469">
    <property type="component" value="Chromosome"/>
</dbReference>
<accession>A0A411YDM7</accession>
<dbReference type="RefSeq" id="WP_131154336.1">
    <property type="nucleotide sequence ID" value="NZ_CP036402.1"/>
</dbReference>
<evidence type="ECO:0000256" key="1">
    <source>
        <dbReference type="SAM" id="MobiDB-lite"/>
    </source>
</evidence>
<keyword evidence="3" id="KW-1185">Reference proteome</keyword>
<sequence length="1691" mass="191663">MSYMGEFARLGRNVHESPPDPDEEVAESASIWERGWDRTTDFFGGLSQGAIETGGFFVDMAHATPILPGFEDEDFHESLWSITQERLLEGAMGEMFGPDRGVGAAIGAVPERVREPVGEGFDWMMENIYEPWNRAHAATHHMQNLSEDQRWHEETEDLGLFEGLSKQWQAAWDLAESASPGQALGARLTRTDITDPDDVAELMGSDAFRFWSGTYDAVSTLTLEPDVIGASWIGSARRRYLKRPLDADPQRRAVQREEFFTGRGKERGVFRASWRDMDDFITRRLDETGDAAQTAGEIRRRFFQGDPHGEFKSWALASLPNKQSREQAMRLFMGDMSQLRALDRYSQDLELRVAEATSEQRDLSRLREQHGAPRPGEGAFQQPAADRLTQWQAQQRRVTDEIQRRMEDYSWPNEIGDPWFRDLAHERIKNDQVHQAGLDAELRYLDVENEMLQQWRRTAGSQQHEPRLSRLGDARDAVTRGRMFQEPGSGRVLNMFTKRPHRQIDLEDGHHVSTMVERTLRQARMSRDEIDRWVGAFNEPMQAGQRFELWNRMEQAAFRKVARDFGVNEADMGPIMEKMATGREQARRLQQSGRSEAFAAGDRDLIRFAGPDGEISVYPAPMAKTQTRNFTTATDFPAVLQAMRRLEKKGFTPPADPLPAGVLGRARTLMDQTIEGLEVGTDLRGRLKRSRRAMDQDTDAPRYQRRMIDDALDDLEDWAATNPDAGDVILPEMQRLREEVGALPDPTQARRRMEGTRRLGREAAEGLNYFWKANVLLRPAWPMRVVADQNMRNVFKFGALATAGQMPRAGANMTRAAMRELGVEMAPHSGRGQRRATQLGVAGGAGTGFAAAGPAGAAVGAAIGGFTGRGLHRKLSDMDAMGYKGPVVGGARHEGPFGAAGDASNIYRERNRQMRQIQEVMGSEETLMRRLEPDPRNMETVQGTDPRHADSWARNVNNQVGGDEFWSQALRGIRDGETPSVTMERMVDWLDSPDGAAYRRSVPWRDDVDGSGARVEVPEGGEWVNLDRETWAAHLYDEAQRLVDGNPELADKALHRTLQANDIETAIPDAALRPEVHGEAIAQLAGQGVMGTVNTFVKRGMRFLGTLVDDELSRMPSFSLHYNQRLRELHGGVPEGQRISRQQLDAWEGQARDYALSQTRELMFDLAERSQFGEMVRFQSQFFDAFREITATWAGLVADNPAAAVRAMKSWEGLTEYPGFHEDDEGNRWIDMRVPDFAQGLLNESPLFQDAVDSQGYMRLSPRSLAVAPVVGGPEGVQGMVETMAGFGPWIQIPASELVRRRPEFEDVMSPILPFGPSRDIPDALMSSWQRDMRGYFEGYSDDRYASNFQGILRTKLTEMRLGEREPVDFDDPEARRAFVDEVESEATSLQLLDALTSFAAPASPQFDSPFRPYIDRYQELQREDPATADSRFYETFGDEFFALTQNFTESMDGVPATQEGWVAGEQYRAFAEEHPDLFPVILGSGGGGSIPEFSRAVYDAQMDSPLRFGAEETRRRRFTPDEMIEDTDVRAGRIKFSRLMDRIDSELERRGLPHLDHPDAEPIARARSMVVDQVEQQHPEWRREREQMDRGRWRERIRAFDWMTRLEPVNQRPDIQGLDTYLELRDRFIGELEQREVRSLTARANEDLHQAWQHARQQLIQQNPAFADLAHRYLEFDTLEPGTSRQEAAQ</sequence>
<name>A0A411YDM7_9ACTN</name>
<feature type="region of interest" description="Disordered" evidence="1">
    <location>
        <begin position="360"/>
        <end position="392"/>
    </location>
</feature>
<protein>
    <recommendedName>
        <fullName evidence="4">Large polyvalent protein associated domain-containing protein</fullName>
    </recommendedName>
</protein>
<evidence type="ECO:0008006" key="4">
    <source>
        <dbReference type="Google" id="ProtNLM"/>
    </source>
</evidence>